<dbReference type="STRING" id="1122213.GCA_000423365_01628"/>
<dbReference type="RefSeq" id="WP_117395250.1">
    <property type="nucleotide sequence ID" value="NZ_CP021330.1"/>
</dbReference>
<dbReference type="SUPFAM" id="SSF51905">
    <property type="entry name" value="FAD/NAD(P)-binding domain"/>
    <property type="match status" value="1"/>
</dbReference>
<accession>A0A2R4MCU7</accession>
<name>A0A2R4MCU7_9HYPH</name>
<dbReference type="Gene3D" id="3.50.50.60">
    <property type="entry name" value="FAD/NAD(P)-binding domain"/>
    <property type="match status" value="1"/>
</dbReference>
<dbReference type="InterPro" id="IPR036188">
    <property type="entry name" value="FAD/NAD-bd_sf"/>
</dbReference>
<dbReference type="PANTHER" id="PTHR13847">
    <property type="entry name" value="SARCOSINE DEHYDROGENASE-RELATED"/>
    <property type="match status" value="1"/>
</dbReference>
<dbReference type="Gene3D" id="3.30.9.10">
    <property type="entry name" value="D-Amino Acid Oxidase, subunit A, domain 2"/>
    <property type="match status" value="1"/>
</dbReference>
<dbReference type="Pfam" id="PF01266">
    <property type="entry name" value="DAO"/>
    <property type="match status" value="1"/>
</dbReference>
<dbReference type="EMBL" id="CP021330">
    <property type="protein sequence ID" value="AVX03699.1"/>
    <property type="molecule type" value="Genomic_DNA"/>
</dbReference>
<sequence>MTSTPHTNLWQATANAPQFDQTHDQQSVDLAIIGGGFSGCAAALEAAKAGLNVILLEAETIGFGGSGRNVGLVNAGLWTPPQEVEDTLGQQAGQKLNTALAAAPDLVFNLIEQHQIQCDAVRNGTLHCAQSHHHKKDLDKRLRQLTARDAPVEMLSEAETQKRLGSTHFVASLFDPRAGTIHPLKFAQGLAKAAQHAGAKIVEHCPATAVQQDGTWRVATRQGEFKANYVIIATNAYDHKHVRHSKDQFSTVRFFQSATTPLTDAQAAKILPNREGTWDCATVMTSLRLDAENRLILGAIGSLDHASAPFHKLWGRQKLRDLYPELAELPFTHQWCGKIAMTADHLPKILDLGGKGFAPFGYSGRGIGPGTLFGTQMVKALINNDETVLPIAPITQYDESFTGLKSAYYECGATAVHTAYPVLKHLNIG</sequence>
<protein>
    <submittedName>
        <fullName evidence="3">Putative oxidoreductase OrdL</fullName>
    </submittedName>
</protein>
<evidence type="ECO:0000313" key="3">
    <source>
        <dbReference type="EMBL" id="AVX03699.1"/>
    </source>
</evidence>
<organism evidence="3 4">
    <name type="scientific">Maritalea myrionectae</name>
    <dbReference type="NCBI Taxonomy" id="454601"/>
    <lineage>
        <taxon>Bacteria</taxon>
        <taxon>Pseudomonadati</taxon>
        <taxon>Pseudomonadota</taxon>
        <taxon>Alphaproteobacteria</taxon>
        <taxon>Hyphomicrobiales</taxon>
        <taxon>Devosiaceae</taxon>
        <taxon>Maritalea</taxon>
    </lineage>
</organism>
<reference evidence="3 4" key="1">
    <citation type="submission" date="2017-05" db="EMBL/GenBank/DDBJ databases">
        <title>Genome Analysis of Maritalea myrionectae HL2708#5.</title>
        <authorList>
            <consortium name="Cotde Inc.-PKNU"/>
            <person name="Jang D."/>
            <person name="Oh H.-M."/>
        </authorList>
    </citation>
    <scope>NUCLEOTIDE SEQUENCE [LARGE SCALE GENOMIC DNA]</scope>
    <source>
        <strain evidence="3 4">HL2708#5</strain>
    </source>
</reference>
<keyword evidence="4" id="KW-1185">Reference proteome</keyword>
<keyword evidence="1" id="KW-0560">Oxidoreductase</keyword>
<proteinExistence type="predicted"/>
<dbReference type="PANTHER" id="PTHR13847:SF281">
    <property type="entry name" value="FAD DEPENDENT OXIDOREDUCTASE DOMAIN-CONTAINING PROTEIN"/>
    <property type="match status" value="1"/>
</dbReference>
<dbReference type="Proteomes" id="UP000258927">
    <property type="component" value="Chromosome"/>
</dbReference>
<dbReference type="InterPro" id="IPR006076">
    <property type="entry name" value="FAD-dep_OxRdtase"/>
</dbReference>
<feature type="domain" description="FAD dependent oxidoreductase" evidence="2">
    <location>
        <begin position="29"/>
        <end position="377"/>
    </location>
</feature>
<gene>
    <name evidence="3" type="ORF">MXMO3_01168</name>
</gene>
<dbReference type="KEGG" id="mmyr:MXMO3_01168"/>
<dbReference type="PRINTS" id="PR00411">
    <property type="entry name" value="PNDRDTASEI"/>
</dbReference>
<evidence type="ECO:0000313" key="4">
    <source>
        <dbReference type="Proteomes" id="UP000258927"/>
    </source>
</evidence>
<dbReference type="AlphaFoldDB" id="A0A2R4MCU7"/>
<dbReference type="GO" id="GO:0016491">
    <property type="term" value="F:oxidoreductase activity"/>
    <property type="evidence" value="ECO:0007669"/>
    <property type="project" value="UniProtKB-KW"/>
</dbReference>
<evidence type="ECO:0000256" key="1">
    <source>
        <dbReference type="ARBA" id="ARBA00023002"/>
    </source>
</evidence>
<dbReference type="GO" id="GO:0005737">
    <property type="term" value="C:cytoplasm"/>
    <property type="evidence" value="ECO:0007669"/>
    <property type="project" value="TreeGrafter"/>
</dbReference>
<evidence type="ECO:0000259" key="2">
    <source>
        <dbReference type="Pfam" id="PF01266"/>
    </source>
</evidence>